<gene>
    <name evidence="7" type="ORF">SAMN05660649_00444</name>
</gene>
<dbReference type="SUPFAM" id="SSF48576">
    <property type="entry name" value="Terpenoid synthases"/>
    <property type="match status" value="1"/>
</dbReference>
<dbReference type="Pfam" id="PF00348">
    <property type="entry name" value="polyprenyl_synt"/>
    <property type="match status" value="1"/>
</dbReference>
<comment type="similarity">
    <text evidence="2 6">Belongs to the FPP/GGPP synthase family.</text>
</comment>
<dbReference type="OrthoDB" id="1795180at2"/>
<evidence type="ECO:0000256" key="4">
    <source>
        <dbReference type="ARBA" id="ARBA00022723"/>
    </source>
</evidence>
<reference evidence="8" key="1">
    <citation type="submission" date="2016-10" db="EMBL/GenBank/DDBJ databases">
        <authorList>
            <person name="Varghese N."/>
            <person name="Submissions S."/>
        </authorList>
    </citation>
    <scope>NUCLEOTIDE SEQUENCE [LARGE SCALE GENOMIC DNA]</scope>
    <source>
        <strain evidence="8">DSM 17038</strain>
    </source>
</reference>
<dbReference type="EMBL" id="FOOX01000001">
    <property type="protein sequence ID" value="SFG00568.1"/>
    <property type="molecule type" value="Genomic_DNA"/>
</dbReference>
<organism evidence="7 8">
    <name type="scientific">Desulfotruncus arcticus DSM 17038</name>
    <dbReference type="NCBI Taxonomy" id="1121424"/>
    <lineage>
        <taxon>Bacteria</taxon>
        <taxon>Bacillati</taxon>
        <taxon>Bacillota</taxon>
        <taxon>Clostridia</taxon>
        <taxon>Eubacteriales</taxon>
        <taxon>Desulfallaceae</taxon>
        <taxon>Desulfotruncus</taxon>
    </lineage>
</organism>
<dbReference type="PANTHER" id="PTHR12001">
    <property type="entry name" value="GERANYLGERANYL PYROPHOSPHATE SYNTHASE"/>
    <property type="match status" value="1"/>
</dbReference>
<dbReference type="Gene3D" id="1.10.600.10">
    <property type="entry name" value="Farnesyl Diphosphate Synthase"/>
    <property type="match status" value="1"/>
</dbReference>
<dbReference type="InterPro" id="IPR008949">
    <property type="entry name" value="Isoprenoid_synthase_dom_sf"/>
</dbReference>
<dbReference type="RefSeq" id="WP_092468253.1">
    <property type="nucleotide sequence ID" value="NZ_FOOX01000001.1"/>
</dbReference>
<comment type="cofactor">
    <cofactor evidence="1">
        <name>Mg(2+)</name>
        <dbReference type="ChEBI" id="CHEBI:18420"/>
    </cofactor>
</comment>
<dbReference type="STRING" id="341036.SAMN05660649_00444"/>
<keyword evidence="4" id="KW-0479">Metal-binding</keyword>
<keyword evidence="8" id="KW-1185">Reference proteome</keyword>
<sequence>MNIFQLINEDLTKVQALMEKKFKIRAGHLNEFVTLDFNYFDQNMRPALVLLSNRLFSPVTEKTIALAGVLQFIYMASQVHLKVQESINNKENYGDSRNKYQFPVLVGDYLYGRFFTTLCDAGIVNYLKNLAGLICSINKGGILSPKYPNVELLDTQQYLNVIKKETAEMFAYSAYLGADVAGAGEEDKQHLYDFGINIGMAYGLLERGASVKQIAYYLNSAEAAIKHFPPSREINLFKELLILLAKENSIACNMVV</sequence>
<dbReference type="AlphaFoldDB" id="A0A1I2NAM8"/>
<dbReference type="PANTHER" id="PTHR12001:SF69">
    <property type="entry name" value="ALL TRANS-POLYPRENYL-DIPHOSPHATE SYNTHASE PDSS1"/>
    <property type="match status" value="1"/>
</dbReference>
<dbReference type="GO" id="GO:0008299">
    <property type="term" value="P:isoprenoid biosynthetic process"/>
    <property type="evidence" value="ECO:0007669"/>
    <property type="project" value="InterPro"/>
</dbReference>
<evidence type="ECO:0000256" key="2">
    <source>
        <dbReference type="ARBA" id="ARBA00006706"/>
    </source>
</evidence>
<proteinExistence type="inferred from homology"/>
<evidence type="ECO:0000256" key="1">
    <source>
        <dbReference type="ARBA" id="ARBA00001946"/>
    </source>
</evidence>
<evidence type="ECO:0000313" key="8">
    <source>
        <dbReference type="Proteomes" id="UP000199337"/>
    </source>
</evidence>
<keyword evidence="3 6" id="KW-0808">Transferase</keyword>
<name>A0A1I2NAM8_9FIRM</name>
<dbReference type="Proteomes" id="UP000199337">
    <property type="component" value="Unassembled WGS sequence"/>
</dbReference>
<evidence type="ECO:0000256" key="6">
    <source>
        <dbReference type="RuleBase" id="RU004466"/>
    </source>
</evidence>
<dbReference type="GO" id="GO:0004659">
    <property type="term" value="F:prenyltransferase activity"/>
    <property type="evidence" value="ECO:0007669"/>
    <property type="project" value="InterPro"/>
</dbReference>
<protein>
    <submittedName>
        <fullName evidence="7">Polyprenyl synthetase</fullName>
    </submittedName>
</protein>
<evidence type="ECO:0000256" key="3">
    <source>
        <dbReference type="ARBA" id="ARBA00022679"/>
    </source>
</evidence>
<evidence type="ECO:0000256" key="5">
    <source>
        <dbReference type="ARBA" id="ARBA00022842"/>
    </source>
</evidence>
<accession>A0A1I2NAM8</accession>
<keyword evidence="5" id="KW-0460">Magnesium</keyword>
<evidence type="ECO:0000313" key="7">
    <source>
        <dbReference type="EMBL" id="SFG00568.1"/>
    </source>
</evidence>
<dbReference type="InterPro" id="IPR000092">
    <property type="entry name" value="Polyprenyl_synt"/>
</dbReference>
<dbReference type="CDD" id="cd00867">
    <property type="entry name" value="Trans_IPPS"/>
    <property type="match status" value="1"/>
</dbReference>
<dbReference type="GO" id="GO:0046872">
    <property type="term" value="F:metal ion binding"/>
    <property type="evidence" value="ECO:0007669"/>
    <property type="project" value="UniProtKB-KW"/>
</dbReference>